<feature type="domain" description="CorA-like transporter" evidence="2">
    <location>
        <begin position="29"/>
        <end position="303"/>
    </location>
</feature>
<keyword evidence="1" id="KW-0472">Membrane</keyword>
<sequence>MPPLNIKLGRAAVPLTLHLLSMMDKLKKACDWERDYPLNIIYNDDYHHTLQNYYERLNVREKNLFWDKKGCSVDFWELNHEKGFSSRNITSIPDLKDFLWEDANNGKHLPRCRFMFMTSPHSRERLKLSRDMMSTAFSYHQVLPCFLDFIYPFGKSEWAQDFEYSAFRHQSSFGEGFESLAIPEIGRSGAELRLCYSFKSVETSKSVEEWPWSIRTMAVYHTFDVHTGHSEWIILKGNNRMKSRIISATSSQRMESMTAFNTVEDAFSSTLKFHNLFCDWSAEGWRWYINFLEEQFQTITRQAMAVIVDAHLIEPTQPINLEPPTPTTFFSSTSKSSSWRTRMSSFNEKIEKKMSYSPTFARPRPQEPDEYEQIGNEKDCSRVSNDGPAFSFSDLQKIQHLEEKANETSLVIEANISVVSELQEYYSTLDSLEDAPLSLKNNRKSLQRMTNRLQLIQKDLQMQLSRAHSLLKLLGNRKALLYAILEYRNMETNRILTAKTQQSTDNMEVMTGEMHKIARKTQQETVSMRIITLVTLFFLPGTFISTIMSTDIVRFEQGSDKNVSYGALTLYLTITLPLMVVTFAGWYAVYWWANVKNKSTQLDLQSLIRKPGKIQRVGTA</sequence>
<keyword evidence="4" id="KW-1185">Reference proteome</keyword>
<dbReference type="EMBL" id="JAGMWT010000008">
    <property type="protein sequence ID" value="KAH7123564.1"/>
    <property type="molecule type" value="Genomic_DNA"/>
</dbReference>
<keyword evidence="1" id="KW-1133">Transmembrane helix</keyword>
<accession>A0A9P9DPV7</accession>
<evidence type="ECO:0000313" key="3">
    <source>
        <dbReference type="EMBL" id="KAH7123564.1"/>
    </source>
</evidence>
<evidence type="ECO:0000256" key="1">
    <source>
        <dbReference type="SAM" id="Phobius"/>
    </source>
</evidence>
<protein>
    <recommendedName>
        <fullName evidence="2">CorA-like transporter domain-containing protein</fullName>
    </recommendedName>
</protein>
<feature type="transmembrane region" description="Helical" evidence="1">
    <location>
        <begin position="526"/>
        <end position="548"/>
    </location>
</feature>
<organism evidence="3 4">
    <name type="scientific">Dendryphion nanum</name>
    <dbReference type="NCBI Taxonomy" id="256645"/>
    <lineage>
        <taxon>Eukaryota</taxon>
        <taxon>Fungi</taxon>
        <taxon>Dikarya</taxon>
        <taxon>Ascomycota</taxon>
        <taxon>Pezizomycotina</taxon>
        <taxon>Dothideomycetes</taxon>
        <taxon>Pleosporomycetidae</taxon>
        <taxon>Pleosporales</taxon>
        <taxon>Torulaceae</taxon>
        <taxon>Dendryphion</taxon>
    </lineage>
</organism>
<keyword evidence="1" id="KW-0812">Transmembrane</keyword>
<dbReference type="AlphaFoldDB" id="A0A9P9DPV7"/>
<name>A0A9P9DPV7_9PLEO</name>
<gene>
    <name evidence="3" type="ORF">B0J11DRAFT_435355</name>
</gene>
<dbReference type="Proteomes" id="UP000700596">
    <property type="component" value="Unassembled WGS sequence"/>
</dbReference>
<dbReference type="OrthoDB" id="5396681at2759"/>
<comment type="caution">
    <text evidence="3">The sequence shown here is derived from an EMBL/GenBank/DDBJ whole genome shotgun (WGS) entry which is preliminary data.</text>
</comment>
<dbReference type="Pfam" id="PF26616">
    <property type="entry name" value="CorA-like"/>
    <property type="match status" value="1"/>
</dbReference>
<evidence type="ECO:0000259" key="2">
    <source>
        <dbReference type="Pfam" id="PF26616"/>
    </source>
</evidence>
<dbReference type="Gene3D" id="1.20.58.340">
    <property type="entry name" value="Magnesium transport protein CorA, transmembrane region"/>
    <property type="match status" value="1"/>
</dbReference>
<proteinExistence type="predicted"/>
<reference evidence="3" key="1">
    <citation type="journal article" date="2021" name="Nat. Commun.">
        <title>Genetic determinants of endophytism in the Arabidopsis root mycobiome.</title>
        <authorList>
            <person name="Mesny F."/>
            <person name="Miyauchi S."/>
            <person name="Thiergart T."/>
            <person name="Pickel B."/>
            <person name="Atanasova L."/>
            <person name="Karlsson M."/>
            <person name="Huettel B."/>
            <person name="Barry K.W."/>
            <person name="Haridas S."/>
            <person name="Chen C."/>
            <person name="Bauer D."/>
            <person name="Andreopoulos W."/>
            <person name="Pangilinan J."/>
            <person name="LaButti K."/>
            <person name="Riley R."/>
            <person name="Lipzen A."/>
            <person name="Clum A."/>
            <person name="Drula E."/>
            <person name="Henrissat B."/>
            <person name="Kohler A."/>
            <person name="Grigoriev I.V."/>
            <person name="Martin F.M."/>
            <person name="Hacquard S."/>
        </authorList>
    </citation>
    <scope>NUCLEOTIDE SEQUENCE</scope>
    <source>
        <strain evidence="3">MPI-CAGE-CH-0243</strain>
    </source>
</reference>
<dbReference type="InterPro" id="IPR058257">
    <property type="entry name" value="CorA-like_dom"/>
</dbReference>
<evidence type="ECO:0000313" key="4">
    <source>
        <dbReference type="Proteomes" id="UP000700596"/>
    </source>
</evidence>
<feature type="transmembrane region" description="Helical" evidence="1">
    <location>
        <begin position="568"/>
        <end position="593"/>
    </location>
</feature>